<dbReference type="Pfam" id="PF02931">
    <property type="entry name" value="Neur_chan_LBD"/>
    <property type="match status" value="1"/>
</dbReference>
<evidence type="ECO:0000313" key="8">
    <source>
        <dbReference type="Proteomes" id="UP001176961"/>
    </source>
</evidence>
<evidence type="ECO:0000256" key="5">
    <source>
        <dbReference type="RuleBase" id="RU000687"/>
    </source>
</evidence>
<dbReference type="PROSITE" id="PS00236">
    <property type="entry name" value="NEUROTR_ION_CHANNEL"/>
    <property type="match status" value="1"/>
</dbReference>
<dbReference type="InterPro" id="IPR006202">
    <property type="entry name" value="Neur_chan_lig-bd"/>
</dbReference>
<sequence>MTIILEYAMTWEDERLIWDPNEFNGIDHIYVLRKNVWIPGITLISMETLETQPEYKQHVYISNQGKATFYDSLVTSVGCALDVTDFPFDYQNCSVSLVARTFNSHEIMFRNVISENLDISMVGNDEWEITNILTCTYLYNSTEDHSVVTDNFVFYMKRNATYYIMLIVLPSFMLTLLCVAGLFSSSLLVDELKKVTIGLSTMVSTAVTISVVADNIPKTKHFPKLGFYVFNNLVIVCVATLLVTVLPKIIRFLYWTCRCCQLKCVRGRKDISFALNVMLLVIFEGCVLSRFMFVLSKAMSQSTDMQNAGLQC</sequence>
<evidence type="ECO:0000256" key="1">
    <source>
        <dbReference type="ARBA" id="ARBA00004141"/>
    </source>
</evidence>
<organism evidence="7 8">
    <name type="scientific">Cylicocyclus nassatus</name>
    <name type="common">Nematode worm</name>
    <dbReference type="NCBI Taxonomy" id="53992"/>
    <lineage>
        <taxon>Eukaryota</taxon>
        <taxon>Metazoa</taxon>
        <taxon>Ecdysozoa</taxon>
        <taxon>Nematoda</taxon>
        <taxon>Chromadorea</taxon>
        <taxon>Rhabditida</taxon>
        <taxon>Rhabditina</taxon>
        <taxon>Rhabditomorpha</taxon>
        <taxon>Strongyloidea</taxon>
        <taxon>Strongylidae</taxon>
        <taxon>Cylicocyclus</taxon>
    </lineage>
</organism>
<name>A0AA36GKF0_CYLNA</name>
<proteinExistence type="inferred from homology"/>
<dbReference type="GO" id="GO:0005230">
    <property type="term" value="F:extracellular ligand-gated monoatomic ion channel activity"/>
    <property type="evidence" value="ECO:0007669"/>
    <property type="project" value="InterPro"/>
</dbReference>
<dbReference type="GO" id="GO:0016020">
    <property type="term" value="C:membrane"/>
    <property type="evidence" value="ECO:0007669"/>
    <property type="project" value="UniProtKB-SubCell"/>
</dbReference>
<keyword evidence="8" id="KW-1185">Reference proteome</keyword>
<dbReference type="PANTHER" id="PTHR18945">
    <property type="entry name" value="NEUROTRANSMITTER GATED ION CHANNEL"/>
    <property type="match status" value="1"/>
</dbReference>
<keyword evidence="2 5" id="KW-0812">Transmembrane</keyword>
<comment type="caution">
    <text evidence="7">The sequence shown here is derived from an EMBL/GenBank/DDBJ whole genome shotgun (WGS) entry which is preliminary data.</text>
</comment>
<reference evidence="7" key="1">
    <citation type="submission" date="2023-07" db="EMBL/GenBank/DDBJ databases">
        <authorList>
            <consortium name="CYATHOMIX"/>
        </authorList>
    </citation>
    <scope>NUCLEOTIDE SEQUENCE</scope>
    <source>
        <strain evidence="7">N/A</strain>
    </source>
</reference>
<dbReference type="InterPro" id="IPR038050">
    <property type="entry name" value="Neuro_actylchol_rec"/>
</dbReference>
<dbReference type="InterPro" id="IPR018000">
    <property type="entry name" value="Neurotransmitter_ion_chnl_CS"/>
</dbReference>
<feature type="transmembrane region" description="Helical" evidence="5">
    <location>
        <begin position="162"/>
        <end position="183"/>
    </location>
</feature>
<keyword evidence="3 5" id="KW-1133">Transmembrane helix</keyword>
<keyword evidence="4 5" id="KW-0472">Membrane</keyword>
<protein>
    <recommendedName>
        <fullName evidence="6">Neurotransmitter-gated ion-channel ligand-binding domain-containing protein</fullName>
    </recommendedName>
</protein>
<evidence type="ECO:0000256" key="2">
    <source>
        <dbReference type="ARBA" id="ARBA00022692"/>
    </source>
</evidence>
<comment type="similarity">
    <text evidence="5">Belongs to the ligand-gated ion channel (TC 1.A.9) family.</text>
</comment>
<comment type="subcellular location">
    <subcellularLocation>
        <location evidence="1">Membrane</location>
        <topology evidence="1">Multi-pass membrane protein</topology>
    </subcellularLocation>
</comment>
<feature type="transmembrane region" description="Helical" evidence="5">
    <location>
        <begin position="273"/>
        <end position="295"/>
    </location>
</feature>
<dbReference type="SUPFAM" id="SSF90112">
    <property type="entry name" value="Neurotransmitter-gated ion-channel transmembrane pore"/>
    <property type="match status" value="1"/>
</dbReference>
<dbReference type="GO" id="GO:0004888">
    <property type="term" value="F:transmembrane signaling receptor activity"/>
    <property type="evidence" value="ECO:0007669"/>
    <property type="project" value="InterPro"/>
</dbReference>
<dbReference type="AlphaFoldDB" id="A0AA36GKF0"/>
<accession>A0AA36GKF0</accession>
<dbReference type="InterPro" id="IPR036719">
    <property type="entry name" value="Neuro-gated_channel_TM_sf"/>
</dbReference>
<dbReference type="Gene3D" id="2.70.170.10">
    <property type="entry name" value="Neurotransmitter-gated ion-channel ligand-binding domain"/>
    <property type="match status" value="1"/>
</dbReference>
<feature type="transmembrane region" description="Helical" evidence="5">
    <location>
        <begin position="195"/>
        <end position="213"/>
    </location>
</feature>
<gene>
    <name evidence="7" type="ORF">CYNAS_LOCUS4073</name>
</gene>
<dbReference type="Proteomes" id="UP001176961">
    <property type="component" value="Unassembled WGS sequence"/>
</dbReference>
<dbReference type="CDD" id="cd18989">
    <property type="entry name" value="LGIC_ECD_cation"/>
    <property type="match status" value="1"/>
</dbReference>
<dbReference type="InterPro" id="IPR006201">
    <property type="entry name" value="Neur_channel"/>
</dbReference>
<dbReference type="InterPro" id="IPR036734">
    <property type="entry name" value="Neur_chan_lig-bd_sf"/>
</dbReference>
<dbReference type="SUPFAM" id="SSF63712">
    <property type="entry name" value="Nicotinic receptor ligand binding domain-like"/>
    <property type="match status" value="1"/>
</dbReference>
<feature type="transmembrane region" description="Helical" evidence="5">
    <location>
        <begin position="225"/>
        <end position="246"/>
    </location>
</feature>
<keyword evidence="5" id="KW-0406">Ion transport</keyword>
<feature type="domain" description="Neurotransmitter-gated ion-channel ligand-binding" evidence="6">
    <location>
        <begin position="1"/>
        <end position="159"/>
    </location>
</feature>
<evidence type="ECO:0000256" key="4">
    <source>
        <dbReference type="ARBA" id="ARBA00023136"/>
    </source>
</evidence>
<keyword evidence="5" id="KW-0813">Transport</keyword>
<evidence type="ECO:0000313" key="7">
    <source>
        <dbReference type="EMBL" id="CAJ0592090.1"/>
    </source>
</evidence>
<dbReference type="PRINTS" id="PR00252">
    <property type="entry name" value="NRIONCHANNEL"/>
</dbReference>
<keyword evidence="5" id="KW-0407">Ion channel</keyword>
<dbReference type="EMBL" id="CATQJL010000001">
    <property type="protein sequence ID" value="CAJ0592090.1"/>
    <property type="molecule type" value="Genomic_DNA"/>
</dbReference>
<evidence type="ECO:0000256" key="3">
    <source>
        <dbReference type="ARBA" id="ARBA00022989"/>
    </source>
</evidence>
<evidence type="ECO:0000259" key="6">
    <source>
        <dbReference type="Pfam" id="PF02931"/>
    </source>
</evidence>
<dbReference type="Gene3D" id="1.20.58.390">
    <property type="entry name" value="Neurotransmitter-gated ion-channel transmembrane domain"/>
    <property type="match status" value="1"/>
</dbReference>